<accession>A0A1Y2CEU3</accession>
<evidence type="ECO:0000256" key="2">
    <source>
        <dbReference type="SAM" id="Phobius"/>
    </source>
</evidence>
<dbReference type="PANTHER" id="PTHR46910">
    <property type="entry name" value="TRANSCRIPTION FACTOR PDR1"/>
    <property type="match status" value="1"/>
</dbReference>
<feature type="transmembrane region" description="Helical" evidence="2">
    <location>
        <begin position="437"/>
        <end position="459"/>
    </location>
</feature>
<dbReference type="Pfam" id="PF04082">
    <property type="entry name" value="Fungal_trans"/>
    <property type="match status" value="1"/>
</dbReference>
<keyword evidence="2" id="KW-0472">Membrane</keyword>
<sequence>MSSFVSQQCARCHQFNLRCEPSPVGCASCLYFGVACQYVPKTSSIQSIHPLHHPSPVSPQIMKQEVFHTGWIVEDPDLMPTVEDWRLVHNYFTNKGRSLPVLLSIDGDYHLRNYFQRSAVLRLVTSALGAHIASPKLPEEVSLSYYRRARKAVFATVSQEPQVETVQALFFLYLFAVWKGQPVIGRAFLKSGLEMIVALRLHIDPDDSPWLFSLNLSSREKEDRRRAFWASYKMYHWERSVSTDTFSFKISDERMKPPSEVYDPQLIFSNCGCIKTESDLFEFLGDMKRIHALPPKSINELFWSDIALEMNERLLKLYGSIPNDTLLITESPQSMNQSDIDRFVQQLSIVSVQDVAFVFCINLHLFASFSILLRPKLYLSSLSCCNPRFLSTEKKMIIESAIKGSLDAANRIASLTSFFSGIANGKIQIPVHRGLEFFFRPMFVHVYPVFDAVIVFWLIKCRMDPAWMYVVGDEFGWDAVKKRVDGLMQFVGRLKSNQLMSGAEAGAMLPLYQCMEAMLREMEEMEGSTSLKVERATTTESDWDELVLGMNVISLDDVEKSGSREQFEIKEPQALLGLLGFQVGGGGGMRWRGRSEESWRLFWKLRC</sequence>
<evidence type="ECO:0000313" key="4">
    <source>
        <dbReference type="EMBL" id="ORY45573.1"/>
    </source>
</evidence>
<dbReference type="CDD" id="cd12148">
    <property type="entry name" value="fungal_TF_MHR"/>
    <property type="match status" value="1"/>
</dbReference>
<evidence type="ECO:0000259" key="3">
    <source>
        <dbReference type="Pfam" id="PF04082"/>
    </source>
</evidence>
<protein>
    <recommendedName>
        <fullName evidence="3">Xylanolytic transcriptional activator regulatory domain-containing protein</fullName>
    </recommendedName>
</protein>
<keyword evidence="2" id="KW-1133">Transmembrane helix</keyword>
<evidence type="ECO:0000313" key="5">
    <source>
        <dbReference type="Proteomes" id="UP000193642"/>
    </source>
</evidence>
<dbReference type="InterPro" id="IPR036864">
    <property type="entry name" value="Zn2-C6_fun-type_DNA-bd_sf"/>
</dbReference>
<name>A0A1Y2CEU3_9FUNG</name>
<gene>
    <name evidence="4" type="ORF">BCR33DRAFT_784338</name>
</gene>
<keyword evidence="1" id="KW-0539">Nucleus</keyword>
<dbReference type="OrthoDB" id="2143814at2759"/>
<dbReference type="EMBL" id="MCGO01000019">
    <property type="protein sequence ID" value="ORY45573.1"/>
    <property type="molecule type" value="Genomic_DNA"/>
</dbReference>
<comment type="caution">
    <text evidence="4">The sequence shown here is derived from an EMBL/GenBank/DDBJ whole genome shotgun (WGS) entry which is preliminary data.</text>
</comment>
<dbReference type="AlphaFoldDB" id="A0A1Y2CEU3"/>
<dbReference type="PANTHER" id="PTHR46910:SF1">
    <property type="entry name" value="MISCELLANEOUS ZN(II)2CYS6 TRANSCRIPTION FACTOR (EUROFUNG)-RELATED"/>
    <property type="match status" value="1"/>
</dbReference>
<feature type="domain" description="Xylanolytic transcriptional activator regulatory" evidence="3">
    <location>
        <begin position="116"/>
        <end position="234"/>
    </location>
</feature>
<dbReference type="GO" id="GO:0008270">
    <property type="term" value="F:zinc ion binding"/>
    <property type="evidence" value="ECO:0007669"/>
    <property type="project" value="InterPro"/>
</dbReference>
<dbReference type="GO" id="GO:0003677">
    <property type="term" value="F:DNA binding"/>
    <property type="evidence" value="ECO:0007669"/>
    <property type="project" value="InterPro"/>
</dbReference>
<dbReference type="SUPFAM" id="SSF57701">
    <property type="entry name" value="Zn2/Cys6 DNA-binding domain"/>
    <property type="match status" value="1"/>
</dbReference>
<dbReference type="GO" id="GO:0006351">
    <property type="term" value="P:DNA-templated transcription"/>
    <property type="evidence" value="ECO:0007669"/>
    <property type="project" value="InterPro"/>
</dbReference>
<dbReference type="InterPro" id="IPR007219">
    <property type="entry name" value="XnlR_reg_dom"/>
</dbReference>
<keyword evidence="2" id="KW-0812">Transmembrane</keyword>
<organism evidence="4 5">
    <name type="scientific">Rhizoclosmatium globosum</name>
    <dbReference type="NCBI Taxonomy" id="329046"/>
    <lineage>
        <taxon>Eukaryota</taxon>
        <taxon>Fungi</taxon>
        <taxon>Fungi incertae sedis</taxon>
        <taxon>Chytridiomycota</taxon>
        <taxon>Chytridiomycota incertae sedis</taxon>
        <taxon>Chytridiomycetes</taxon>
        <taxon>Chytridiales</taxon>
        <taxon>Chytriomycetaceae</taxon>
        <taxon>Rhizoclosmatium</taxon>
    </lineage>
</organism>
<dbReference type="Proteomes" id="UP000193642">
    <property type="component" value="Unassembled WGS sequence"/>
</dbReference>
<keyword evidence="5" id="KW-1185">Reference proteome</keyword>
<evidence type="ECO:0000256" key="1">
    <source>
        <dbReference type="ARBA" id="ARBA00023242"/>
    </source>
</evidence>
<dbReference type="InterPro" id="IPR050987">
    <property type="entry name" value="AtrR-like"/>
</dbReference>
<reference evidence="4 5" key="1">
    <citation type="submission" date="2016-07" db="EMBL/GenBank/DDBJ databases">
        <title>Pervasive Adenine N6-methylation of Active Genes in Fungi.</title>
        <authorList>
            <consortium name="DOE Joint Genome Institute"/>
            <person name="Mondo S.J."/>
            <person name="Dannebaum R.O."/>
            <person name="Kuo R.C."/>
            <person name="Labutti K."/>
            <person name="Haridas S."/>
            <person name="Kuo A."/>
            <person name="Salamov A."/>
            <person name="Ahrendt S.R."/>
            <person name="Lipzen A."/>
            <person name="Sullivan W."/>
            <person name="Andreopoulos W.B."/>
            <person name="Clum A."/>
            <person name="Lindquist E."/>
            <person name="Daum C."/>
            <person name="Ramamoorthy G.K."/>
            <person name="Gryganskyi A."/>
            <person name="Culley D."/>
            <person name="Magnuson J.K."/>
            <person name="James T.Y."/>
            <person name="O'Malley M.A."/>
            <person name="Stajich J.E."/>
            <person name="Spatafora J.W."/>
            <person name="Visel A."/>
            <person name="Grigoriev I.V."/>
        </authorList>
    </citation>
    <scope>NUCLEOTIDE SEQUENCE [LARGE SCALE GENOMIC DNA]</scope>
    <source>
        <strain evidence="4 5">JEL800</strain>
    </source>
</reference>
<proteinExistence type="predicted"/>
<dbReference type="GO" id="GO:0000981">
    <property type="term" value="F:DNA-binding transcription factor activity, RNA polymerase II-specific"/>
    <property type="evidence" value="ECO:0007669"/>
    <property type="project" value="InterPro"/>
</dbReference>